<organism evidence="1 2">
    <name type="scientific">Pochonia chlamydosporia 170</name>
    <dbReference type="NCBI Taxonomy" id="1380566"/>
    <lineage>
        <taxon>Eukaryota</taxon>
        <taxon>Fungi</taxon>
        <taxon>Dikarya</taxon>
        <taxon>Ascomycota</taxon>
        <taxon>Pezizomycotina</taxon>
        <taxon>Sordariomycetes</taxon>
        <taxon>Hypocreomycetidae</taxon>
        <taxon>Hypocreales</taxon>
        <taxon>Clavicipitaceae</taxon>
        <taxon>Pochonia</taxon>
    </lineage>
</organism>
<name>A0A219APJ5_METCM</name>
<keyword evidence="2" id="KW-1185">Reference proteome</keyword>
<evidence type="ECO:0000313" key="2">
    <source>
        <dbReference type="Proteomes" id="UP000078397"/>
    </source>
</evidence>
<accession>A0A219APJ5</accession>
<dbReference type="GeneID" id="33936882"/>
<evidence type="ECO:0000313" key="1">
    <source>
        <dbReference type="EMBL" id="OWT42746.1"/>
    </source>
</evidence>
<dbReference type="RefSeq" id="XP_022285225.1">
    <property type="nucleotide sequence ID" value="XM_022429665.1"/>
</dbReference>
<reference evidence="1 2" key="1">
    <citation type="journal article" date="2016" name="PLoS Pathog.">
        <title>Biosynthesis of antibiotic leucinostatins in bio-control fungus Purpureocillium lilacinum and their inhibition on phytophthora revealed by genome mining.</title>
        <authorList>
            <person name="Wang G."/>
            <person name="Liu Z."/>
            <person name="Lin R."/>
            <person name="Li E."/>
            <person name="Mao Z."/>
            <person name="Ling J."/>
            <person name="Yang Y."/>
            <person name="Yin W.B."/>
            <person name="Xie B."/>
        </authorList>
    </citation>
    <scope>NUCLEOTIDE SEQUENCE [LARGE SCALE GENOMIC DNA]</scope>
    <source>
        <strain evidence="1">170</strain>
    </source>
</reference>
<dbReference type="AlphaFoldDB" id="A0A219APJ5"/>
<proteinExistence type="predicted"/>
<gene>
    <name evidence="1" type="ORF">VFPPC_18001</name>
</gene>
<dbReference type="KEGG" id="pchm:VFPPC_18001"/>
<comment type="caution">
    <text evidence="1">The sequence shown here is derived from an EMBL/GenBank/DDBJ whole genome shotgun (WGS) entry which is preliminary data.</text>
</comment>
<protein>
    <submittedName>
        <fullName evidence="1">Uncharacterized protein</fullName>
    </submittedName>
</protein>
<sequence>MHPSIPTLNPWMDQTLPRSRFSTSTLSLNASCISPASQIHHTTHHPWIGVPNHPFRYQSWFPIVQEPSLELQAIALPVRPGGCMLVSGGRLRLT</sequence>
<dbReference type="EMBL" id="LSBJ02000006">
    <property type="protein sequence ID" value="OWT42746.1"/>
    <property type="molecule type" value="Genomic_DNA"/>
</dbReference>
<dbReference type="Proteomes" id="UP000078397">
    <property type="component" value="Unassembled WGS sequence"/>
</dbReference>